<dbReference type="InterPro" id="IPR021109">
    <property type="entry name" value="Peptidase_aspartic_dom_sf"/>
</dbReference>
<protein>
    <recommendedName>
        <fullName evidence="3">Reverse transcriptase domain-containing protein</fullName>
    </recommendedName>
</protein>
<dbReference type="EMBL" id="BKCJ010010717">
    <property type="protein sequence ID" value="GEU92823.1"/>
    <property type="molecule type" value="Genomic_DNA"/>
</dbReference>
<dbReference type="Gene3D" id="2.40.70.10">
    <property type="entry name" value="Acid Proteases"/>
    <property type="match status" value="1"/>
</dbReference>
<dbReference type="AlphaFoldDB" id="A0A6L2P346"/>
<dbReference type="InterPro" id="IPR043502">
    <property type="entry name" value="DNA/RNA_pol_sf"/>
</dbReference>
<dbReference type="SUPFAM" id="SSF56672">
    <property type="entry name" value="DNA/RNA polymerases"/>
    <property type="match status" value="1"/>
</dbReference>
<accession>A0A6L2P346</accession>
<organism evidence="2">
    <name type="scientific">Tanacetum cinerariifolium</name>
    <name type="common">Dalmatian daisy</name>
    <name type="synonym">Chrysanthemum cinerariifolium</name>
    <dbReference type="NCBI Taxonomy" id="118510"/>
    <lineage>
        <taxon>Eukaryota</taxon>
        <taxon>Viridiplantae</taxon>
        <taxon>Streptophyta</taxon>
        <taxon>Embryophyta</taxon>
        <taxon>Tracheophyta</taxon>
        <taxon>Spermatophyta</taxon>
        <taxon>Magnoliopsida</taxon>
        <taxon>eudicotyledons</taxon>
        <taxon>Gunneridae</taxon>
        <taxon>Pentapetalae</taxon>
        <taxon>asterids</taxon>
        <taxon>campanulids</taxon>
        <taxon>Asterales</taxon>
        <taxon>Asteraceae</taxon>
        <taxon>Asteroideae</taxon>
        <taxon>Anthemideae</taxon>
        <taxon>Anthemidinae</taxon>
        <taxon>Tanacetum</taxon>
    </lineage>
</organism>
<name>A0A6L2P346_TANCI</name>
<feature type="compositionally biased region" description="Polar residues" evidence="1">
    <location>
        <begin position="203"/>
        <end position="216"/>
    </location>
</feature>
<dbReference type="Gene3D" id="3.30.70.270">
    <property type="match status" value="1"/>
</dbReference>
<dbReference type="InterPro" id="IPR043128">
    <property type="entry name" value="Rev_trsase/Diguanyl_cyclase"/>
</dbReference>
<feature type="region of interest" description="Disordered" evidence="1">
    <location>
        <begin position="201"/>
        <end position="220"/>
    </location>
</feature>
<comment type="caution">
    <text evidence="2">The sequence shown here is derived from an EMBL/GenBank/DDBJ whole genome shotgun (WGS) entry which is preliminary data.</text>
</comment>
<proteinExistence type="predicted"/>
<evidence type="ECO:0000256" key="1">
    <source>
        <dbReference type="SAM" id="MobiDB-lite"/>
    </source>
</evidence>
<evidence type="ECO:0000313" key="2">
    <source>
        <dbReference type="EMBL" id="GEU92823.1"/>
    </source>
</evidence>
<evidence type="ECO:0008006" key="3">
    <source>
        <dbReference type="Google" id="ProtNLM"/>
    </source>
</evidence>
<dbReference type="PANTHER" id="PTHR33067:SF9">
    <property type="entry name" value="RNA-DIRECTED DNA POLYMERASE"/>
    <property type="match status" value="1"/>
</dbReference>
<reference evidence="2" key="1">
    <citation type="journal article" date="2019" name="Sci. Rep.">
        <title>Draft genome of Tanacetum cinerariifolium, the natural source of mosquito coil.</title>
        <authorList>
            <person name="Yamashiro T."/>
            <person name="Shiraishi A."/>
            <person name="Satake H."/>
            <person name="Nakayama K."/>
        </authorList>
    </citation>
    <scope>NUCLEOTIDE SEQUENCE</scope>
</reference>
<sequence length="787" mass="88639">MSTRSSARNLFPHLDNPEITIRRRSRVDPTLLNDFEMATNENGDPPVPDLRAMEELCQPTLNARGGPISPIAIQAMNFGLKNDMIQQVQSGTFMKRRPEECYGLIENMTAHHNDWIPSAQQSESSSSITSSSDLKIVALKAEMAEINKNLMKVLQINQQVKAVSPSCETYGGPHSYNDCPATVSQTQNVCATGAYQGGISYRPQGSGTLPSNTVTNPKEDLKGITTRSENAYKGPTVPITSSSLPQIAERETEIETPIPNSKPVVAPVAEPVSALKPNQKPSIPYPSRLHDQKLHDKANDQKEKFFQIFKDLDFKISFTDALILMPKFSSTIKSLLTNKDKLKSRREHKSHAIIHVKKLSLLELTPTLTTLELADQSISRPIGVTEDVFVKVGKFHFLADFVVVDFDADPRVPLVLKRSFLKTGRALIDVYAGELTLRVNNEAVTFNLDQTSRYSANYNDMTANRIDVIDMACEDDFLLEEFDAFLALEDDPTSPEVDHSYYDTEGDILLLEAFLNDDPSLPPLTQRMYLPQIQKDLKICEAKNDKSSIDEPPEVELKDLPPICIFGGSMMAIFYDMIEKMMEVFMDDFSVFGNSFGTCLSHLDKMIKRCEDTNLYLNWEKSHFMVKEGIVLGHKIFKNGIEVDKSKVDVIARLHHPTTVKGVWSSLGHGDHSALKYLFAKKDSKARLLWWVLLFQEFKFKVIDTKGAENLAADHLSRLENSHQSVLDKKEINETFPLETLNMVSFRGNSSTLRFAGFVNYHAGNFVVKEMSSQQKNKFFKDVKHYF</sequence>
<dbReference type="PANTHER" id="PTHR33067">
    <property type="entry name" value="RNA-DIRECTED DNA POLYMERASE-RELATED"/>
    <property type="match status" value="1"/>
</dbReference>
<gene>
    <name evidence="2" type="ORF">Tci_064801</name>
</gene>